<name>A0AAV9P7M6_9PEZI</name>
<accession>A0AAV9P7M6</accession>
<evidence type="ECO:0000313" key="3">
    <source>
        <dbReference type="Proteomes" id="UP001337655"/>
    </source>
</evidence>
<sequence length="851" mass="97220">MPSHLTRSVFRRLLADQPIIHRACLRRRRYCSLAPASALLGGPTRQHVVASIPHRQRRHFLNFNIFGSKREAKEPDMDPGIDKMMELAKRQRMDARMPSVEDALEAVRLFLKHKRRKDQPITDSQARLVHQSLQYCFESIDALPMDGEHVQRDAEELRSLAREVAKHLSVTTTRTTASNEHVQFLWFLYSRASSHGFRRLKRATILPLVHMLSLTGSSHAARDLVLQHEPAFSPSDKTRQPAIAREEEGDQPDLPEDDRSTMLRLNQVTTSWATVLNGFVTEKNVAEVHSTMEMIQQRKCDNHRNVPRAMLLFAMQQKDPEALKHWWMKYRSATADVNERKVLQDAVASQFYEVLMWCLKENQLQLGHEVVRGEMAKNPLKPCWDAVFVWAAGTKKSVDEIGRMMTVMEKSNEDIADREAWRQPDVVTINALVDFAVSQNDPYMAERFIALGRERNIEPNARTFALQMDYRLSVGDVDGALVAYKGLVEHRNAQIEEESFTEDVGAINRLIVALSGTQRHDFDTIMNVAMDLADRRAPFEANTVSTLALLHLARDEEDDATDLLNTHSYHFASTERTHVRDEIVKFALDPKTPTRRAWQSYNIIRDIFDETPRDQRTELMTSFFNRERADMGVRVFQHMRAHSRADTIPTVDTYVAIFMGLAKLRDIDSVEIVHNLLKLDFNITVTTYLRNALIIAYTAGDKGRKALGFWDDIVKSKEGPSYNSIHVALRACENSPFGDLRAKELWSLLRRRNVELDQPLWASYVAALAGNGDNDTAISTVEEAEANGQLDVEVFLLGSLMGGANGQMKQEEIEAWAKEKYSAQWEELERLGFETDIAGTRTFNIDRRVSP</sequence>
<feature type="region of interest" description="Disordered" evidence="1">
    <location>
        <begin position="228"/>
        <end position="258"/>
    </location>
</feature>
<evidence type="ECO:0000313" key="2">
    <source>
        <dbReference type="EMBL" id="KAK5168883.1"/>
    </source>
</evidence>
<dbReference type="GeneID" id="89927532"/>
<gene>
    <name evidence="2" type="ORF">LTR77_006192</name>
</gene>
<dbReference type="PANTHER" id="PTHR47939">
    <property type="entry name" value="MEMBRANE-ASSOCIATED SALT-INDUCIBLE PROTEIN-LIKE"/>
    <property type="match status" value="1"/>
</dbReference>
<dbReference type="Proteomes" id="UP001337655">
    <property type="component" value="Unassembled WGS sequence"/>
</dbReference>
<dbReference type="PANTHER" id="PTHR47939:SF5">
    <property type="entry name" value="PENTACOTRIPEPTIDE-REPEAT REGION OF PRORP DOMAIN-CONTAINING PROTEIN"/>
    <property type="match status" value="1"/>
</dbReference>
<evidence type="ECO:0000256" key="1">
    <source>
        <dbReference type="SAM" id="MobiDB-lite"/>
    </source>
</evidence>
<dbReference type="Gene3D" id="1.25.40.10">
    <property type="entry name" value="Tetratricopeptide repeat domain"/>
    <property type="match status" value="2"/>
</dbReference>
<dbReference type="RefSeq" id="XP_064658349.1">
    <property type="nucleotide sequence ID" value="XM_064803434.1"/>
</dbReference>
<comment type="caution">
    <text evidence="2">The sequence shown here is derived from an EMBL/GenBank/DDBJ whole genome shotgun (WGS) entry which is preliminary data.</text>
</comment>
<dbReference type="InterPro" id="IPR050667">
    <property type="entry name" value="PPR-containing_protein"/>
</dbReference>
<proteinExistence type="predicted"/>
<feature type="compositionally biased region" description="Acidic residues" evidence="1">
    <location>
        <begin position="247"/>
        <end position="256"/>
    </location>
</feature>
<organism evidence="2 3">
    <name type="scientific">Saxophila tyrrhenica</name>
    <dbReference type="NCBI Taxonomy" id="1690608"/>
    <lineage>
        <taxon>Eukaryota</taxon>
        <taxon>Fungi</taxon>
        <taxon>Dikarya</taxon>
        <taxon>Ascomycota</taxon>
        <taxon>Pezizomycotina</taxon>
        <taxon>Dothideomycetes</taxon>
        <taxon>Dothideomycetidae</taxon>
        <taxon>Mycosphaerellales</taxon>
        <taxon>Extremaceae</taxon>
        <taxon>Saxophila</taxon>
    </lineage>
</organism>
<evidence type="ECO:0008006" key="4">
    <source>
        <dbReference type="Google" id="ProtNLM"/>
    </source>
</evidence>
<protein>
    <recommendedName>
        <fullName evidence="4">Complex I intermediate-associated protein 84</fullName>
    </recommendedName>
</protein>
<dbReference type="InterPro" id="IPR011990">
    <property type="entry name" value="TPR-like_helical_dom_sf"/>
</dbReference>
<dbReference type="EMBL" id="JAVRRT010000009">
    <property type="protein sequence ID" value="KAK5168883.1"/>
    <property type="molecule type" value="Genomic_DNA"/>
</dbReference>
<reference evidence="2 3" key="1">
    <citation type="submission" date="2023-08" db="EMBL/GenBank/DDBJ databases">
        <title>Black Yeasts Isolated from many extreme environments.</title>
        <authorList>
            <person name="Coleine C."/>
            <person name="Stajich J.E."/>
            <person name="Selbmann L."/>
        </authorList>
    </citation>
    <scope>NUCLEOTIDE SEQUENCE [LARGE SCALE GENOMIC DNA]</scope>
    <source>
        <strain evidence="2 3">CCFEE 5935</strain>
    </source>
</reference>
<dbReference type="AlphaFoldDB" id="A0AAV9P7M6"/>
<keyword evidence="3" id="KW-1185">Reference proteome</keyword>